<dbReference type="InterPro" id="IPR050707">
    <property type="entry name" value="HTH_MetabolicPath_Reg"/>
</dbReference>
<dbReference type="GO" id="GO:0045892">
    <property type="term" value="P:negative regulation of DNA-templated transcription"/>
    <property type="evidence" value="ECO:0007669"/>
    <property type="project" value="UniProtKB-ARBA"/>
</dbReference>
<evidence type="ECO:0000313" key="7">
    <source>
        <dbReference type="Proteomes" id="UP000612456"/>
    </source>
</evidence>
<keyword evidence="7" id="KW-1185">Reference proteome</keyword>
<dbReference type="Pfam" id="PF01614">
    <property type="entry name" value="IclR_C"/>
    <property type="match status" value="1"/>
</dbReference>
<dbReference type="InterPro" id="IPR005471">
    <property type="entry name" value="Tscrpt_reg_IclR_N"/>
</dbReference>
<name>A0A916YKB7_9BACL</name>
<dbReference type="InterPro" id="IPR036388">
    <property type="entry name" value="WH-like_DNA-bd_sf"/>
</dbReference>
<dbReference type="Gene3D" id="3.30.450.40">
    <property type="match status" value="1"/>
</dbReference>
<reference evidence="6" key="1">
    <citation type="journal article" date="2014" name="Int. J. Syst. Evol. Microbiol.">
        <title>Complete genome sequence of Corynebacterium casei LMG S-19264T (=DSM 44701T), isolated from a smear-ripened cheese.</title>
        <authorList>
            <consortium name="US DOE Joint Genome Institute (JGI-PGF)"/>
            <person name="Walter F."/>
            <person name="Albersmeier A."/>
            <person name="Kalinowski J."/>
            <person name="Ruckert C."/>
        </authorList>
    </citation>
    <scope>NUCLEOTIDE SEQUENCE</scope>
    <source>
        <strain evidence="6">CGMCC 1.15178</strain>
    </source>
</reference>
<keyword evidence="2" id="KW-0238">DNA-binding</keyword>
<dbReference type="PANTHER" id="PTHR30136">
    <property type="entry name" value="HELIX-TURN-HELIX TRANSCRIPTIONAL REGULATOR, ICLR FAMILY"/>
    <property type="match status" value="1"/>
</dbReference>
<dbReference type="GO" id="GO:0003700">
    <property type="term" value="F:DNA-binding transcription factor activity"/>
    <property type="evidence" value="ECO:0007669"/>
    <property type="project" value="TreeGrafter"/>
</dbReference>
<dbReference type="PROSITE" id="PS51078">
    <property type="entry name" value="ICLR_ED"/>
    <property type="match status" value="1"/>
</dbReference>
<dbReference type="InterPro" id="IPR029016">
    <property type="entry name" value="GAF-like_dom_sf"/>
</dbReference>
<feature type="domain" description="HTH iclR-type" evidence="4">
    <location>
        <begin position="8"/>
        <end position="70"/>
    </location>
</feature>
<organism evidence="6 7">
    <name type="scientific">Paenibacillus nasutitermitis</name>
    <dbReference type="NCBI Taxonomy" id="1652958"/>
    <lineage>
        <taxon>Bacteria</taxon>
        <taxon>Bacillati</taxon>
        <taxon>Bacillota</taxon>
        <taxon>Bacilli</taxon>
        <taxon>Bacillales</taxon>
        <taxon>Paenibacillaceae</taxon>
        <taxon>Paenibacillus</taxon>
    </lineage>
</organism>
<evidence type="ECO:0000259" key="4">
    <source>
        <dbReference type="PROSITE" id="PS51077"/>
    </source>
</evidence>
<dbReference type="SUPFAM" id="SSF46785">
    <property type="entry name" value="Winged helix' DNA-binding domain"/>
    <property type="match status" value="1"/>
</dbReference>
<evidence type="ECO:0000259" key="5">
    <source>
        <dbReference type="PROSITE" id="PS51078"/>
    </source>
</evidence>
<dbReference type="GO" id="GO:0003677">
    <property type="term" value="F:DNA binding"/>
    <property type="evidence" value="ECO:0007669"/>
    <property type="project" value="UniProtKB-KW"/>
</dbReference>
<comment type="caution">
    <text evidence="6">The sequence shown here is derived from an EMBL/GenBank/DDBJ whole genome shotgun (WGS) entry which is preliminary data.</text>
</comment>
<keyword evidence="1" id="KW-0805">Transcription regulation</keyword>
<dbReference type="SMART" id="SM00346">
    <property type="entry name" value="HTH_ICLR"/>
    <property type="match status" value="1"/>
</dbReference>
<dbReference type="Proteomes" id="UP000612456">
    <property type="component" value="Unassembled WGS sequence"/>
</dbReference>
<gene>
    <name evidence="6" type="ORF">GCM10010911_01650</name>
</gene>
<evidence type="ECO:0000256" key="3">
    <source>
        <dbReference type="ARBA" id="ARBA00023163"/>
    </source>
</evidence>
<dbReference type="InterPro" id="IPR036390">
    <property type="entry name" value="WH_DNA-bd_sf"/>
</dbReference>
<evidence type="ECO:0000256" key="2">
    <source>
        <dbReference type="ARBA" id="ARBA00023125"/>
    </source>
</evidence>
<dbReference type="SUPFAM" id="SSF55781">
    <property type="entry name" value="GAF domain-like"/>
    <property type="match status" value="1"/>
</dbReference>
<dbReference type="InterPro" id="IPR014757">
    <property type="entry name" value="Tscrpt_reg_IclR_C"/>
</dbReference>
<feature type="domain" description="IclR-ED" evidence="5">
    <location>
        <begin position="71"/>
        <end position="254"/>
    </location>
</feature>
<dbReference type="EMBL" id="BMHP01000001">
    <property type="protein sequence ID" value="GGD47793.1"/>
    <property type="molecule type" value="Genomic_DNA"/>
</dbReference>
<accession>A0A916YKB7</accession>
<keyword evidence="3" id="KW-0804">Transcription</keyword>
<protein>
    <submittedName>
        <fullName evidence="6">Transcriptional regulator</fullName>
    </submittedName>
</protein>
<dbReference type="Gene3D" id="1.10.10.10">
    <property type="entry name" value="Winged helix-like DNA-binding domain superfamily/Winged helix DNA-binding domain"/>
    <property type="match status" value="1"/>
</dbReference>
<dbReference type="PROSITE" id="PS51077">
    <property type="entry name" value="HTH_ICLR"/>
    <property type="match status" value="1"/>
</dbReference>
<reference evidence="6" key="2">
    <citation type="submission" date="2020-09" db="EMBL/GenBank/DDBJ databases">
        <authorList>
            <person name="Sun Q."/>
            <person name="Zhou Y."/>
        </authorList>
    </citation>
    <scope>NUCLEOTIDE SEQUENCE</scope>
    <source>
        <strain evidence="6">CGMCC 1.15178</strain>
    </source>
</reference>
<evidence type="ECO:0000313" key="6">
    <source>
        <dbReference type="EMBL" id="GGD47793.1"/>
    </source>
</evidence>
<proteinExistence type="predicted"/>
<dbReference type="Pfam" id="PF09339">
    <property type="entry name" value="HTH_IclR"/>
    <property type="match status" value="1"/>
</dbReference>
<dbReference type="AlphaFoldDB" id="A0A916YKB7"/>
<sequence>MEKNSPRVKSADRVLDIFELFTGGTDTYNLTEISKNLKMPPSSTYSILQNMLNRGYLEVDKSGKQFRIGYKLFMIQNRYTQGTSLSDEFYQIAEKIVDDLNESVSLSVRRGDQLHYIGEKVCSQALRYTQNQGHTLPLHATASGKIMLAELTAEELRALYPTDTLEQVTDKTISKFDDLVMKLETVKSKGIGYNIGETVNGVHCLASGIYNQNNEVVASISISMPTVRITEETWAKAHYWIERASFELSRKVYNNTDRTRPNEIDFPQMHTPETK</sequence>
<evidence type="ECO:0000256" key="1">
    <source>
        <dbReference type="ARBA" id="ARBA00023015"/>
    </source>
</evidence>
<dbReference type="PANTHER" id="PTHR30136:SF24">
    <property type="entry name" value="HTH-TYPE TRANSCRIPTIONAL REPRESSOR ALLR"/>
    <property type="match status" value="1"/>
</dbReference>